<keyword evidence="3" id="KW-0863">Zinc-finger</keyword>
<evidence type="ECO:0000256" key="1">
    <source>
        <dbReference type="ARBA" id="ARBA00004123"/>
    </source>
</evidence>
<dbReference type="HOGENOM" id="CLU_087375_1_0_1"/>
<keyword evidence="7" id="KW-1185">Reference proteome</keyword>
<evidence type="ECO:0000313" key="7">
    <source>
        <dbReference type="Proteomes" id="UP000054477"/>
    </source>
</evidence>
<evidence type="ECO:0000256" key="4">
    <source>
        <dbReference type="ARBA" id="ARBA00022833"/>
    </source>
</evidence>
<evidence type="ECO:0000256" key="5">
    <source>
        <dbReference type="ARBA" id="ARBA00023242"/>
    </source>
</evidence>
<evidence type="ECO:0000256" key="2">
    <source>
        <dbReference type="ARBA" id="ARBA00022723"/>
    </source>
</evidence>
<protein>
    <submittedName>
        <fullName evidence="6">Uncharacterized protein</fullName>
    </submittedName>
</protein>
<feature type="non-terminal residue" evidence="6">
    <location>
        <position position="223"/>
    </location>
</feature>
<dbReference type="Proteomes" id="UP000054477">
    <property type="component" value="Unassembled WGS sequence"/>
</dbReference>
<keyword evidence="2" id="KW-0479">Metal-binding</keyword>
<organism evidence="6 7">
    <name type="scientific">Laccaria amethystina LaAM-08-1</name>
    <dbReference type="NCBI Taxonomy" id="1095629"/>
    <lineage>
        <taxon>Eukaryota</taxon>
        <taxon>Fungi</taxon>
        <taxon>Dikarya</taxon>
        <taxon>Basidiomycota</taxon>
        <taxon>Agaricomycotina</taxon>
        <taxon>Agaricomycetes</taxon>
        <taxon>Agaricomycetidae</taxon>
        <taxon>Agaricales</taxon>
        <taxon>Agaricineae</taxon>
        <taxon>Hydnangiaceae</taxon>
        <taxon>Laccaria</taxon>
    </lineage>
</organism>
<name>A0A0C9WX80_9AGAR</name>
<dbReference type="PANTHER" id="PTHR46481">
    <property type="entry name" value="ZINC FINGER BED DOMAIN-CONTAINING PROTEIN 4"/>
    <property type="match status" value="1"/>
</dbReference>
<dbReference type="EMBL" id="KN838696">
    <property type="protein sequence ID" value="KIJ97315.1"/>
    <property type="molecule type" value="Genomic_DNA"/>
</dbReference>
<dbReference type="AlphaFoldDB" id="A0A0C9WX80"/>
<reference evidence="7" key="2">
    <citation type="submission" date="2015-01" db="EMBL/GenBank/DDBJ databases">
        <title>Evolutionary Origins and Diversification of the Mycorrhizal Mutualists.</title>
        <authorList>
            <consortium name="DOE Joint Genome Institute"/>
            <consortium name="Mycorrhizal Genomics Consortium"/>
            <person name="Kohler A."/>
            <person name="Kuo A."/>
            <person name="Nagy L.G."/>
            <person name="Floudas D."/>
            <person name="Copeland A."/>
            <person name="Barry K.W."/>
            <person name="Cichocki N."/>
            <person name="Veneault-Fourrey C."/>
            <person name="LaButti K."/>
            <person name="Lindquist E.A."/>
            <person name="Lipzen A."/>
            <person name="Lundell T."/>
            <person name="Morin E."/>
            <person name="Murat C."/>
            <person name="Riley R."/>
            <person name="Ohm R."/>
            <person name="Sun H."/>
            <person name="Tunlid A."/>
            <person name="Henrissat B."/>
            <person name="Grigoriev I.V."/>
            <person name="Hibbett D.S."/>
            <person name="Martin F."/>
        </authorList>
    </citation>
    <scope>NUCLEOTIDE SEQUENCE [LARGE SCALE GENOMIC DNA]</scope>
    <source>
        <strain evidence="7">LaAM-08-1</strain>
    </source>
</reference>
<evidence type="ECO:0000313" key="6">
    <source>
        <dbReference type="EMBL" id="KIJ97315.1"/>
    </source>
</evidence>
<dbReference type="GO" id="GO:0008270">
    <property type="term" value="F:zinc ion binding"/>
    <property type="evidence" value="ECO:0007669"/>
    <property type="project" value="UniProtKB-KW"/>
</dbReference>
<dbReference type="PANTHER" id="PTHR46481:SF10">
    <property type="entry name" value="ZINC FINGER BED DOMAIN-CONTAINING PROTEIN 39"/>
    <property type="match status" value="1"/>
</dbReference>
<comment type="subcellular location">
    <subcellularLocation>
        <location evidence="1">Nucleus</location>
    </subcellularLocation>
</comment>
<gene>
    <name evidence="6" type="ORF">K443DRAFT_68412</name>
</gene>
<dbReference type="STRING" id="1095629.A0A0C9WX80"/>
<dbReference type="InterPro" id="IPR052035">
    <property type="entry name" value="ZnF_BED_domain_contain"/>
</dbReference>
<keyword evidence="5" id="KW-0539">Nucleus</keyword>
<keyword evidence="4" id="KW-0862">Zinc</keyword>
<dbReference type="GO" id="GO:0005634">
    <property type="term" value="C:nucleus"/>
    <property type="evidence" value="ECO:0007669"/>
    <property type="project" value="UniProtKB-SubCell"/>
</dbReference>
<feature type="non-terminal residue" evidence="6">
    <location>
        <position position="1"/>
    </location>
</feature>
<evidence type="ECO:0000256" key="3">
    <source>
        <dbReference type="ARBA" id="ARBA00022771"/>
    </source>
</evidence>
<reference evidence="6 7" key="1">
    <citation type="submission" date="2014-04" db="EMBL/GenBank/DDBJ databases">
        <authorList>
            <consortium name="DOE Joint Genome Institute"/>
            <person name="Kuo A."/>
            <person name="Kohler A."/>
            <person name="Nagy L.G."/>
            <person name="Floudas D."/>
            <person name="Copeland A."/>
            <person name="Barry K.W."/>
            <person name="Cichocki N."/>
            <person name="Veneault-Fourrey C."/>
            <person name="LaButti K."/>
            <person name="Lindquist E.A."/>
            <person name="Lipzen A."/>
            <person name="Lundell T."/>
            <person name="Morin E."/>
            <person name="Murat C."/>
            <person name="Sun H."/>
            <person name="Tunlid A."/>
            <person name="Henrissat B."/>
            <person name="Grigoriev I.V."/>
            <person name="Hibbett D.S."/>
            <person name="Martin F."/>
            <person name="Nordberg H.P."/>
            <person name="Cantor M.N."/>
            <person name="Hua S.X."/>
        </authorList>
    </citation>
    <scope>NUCLEOTIDE SEQUENCE [LARGE SCALE GENOMIC DNA]</scope>
    <source>
        <strain evidence="6 7">LaAM-08-1</strain>
    </source>
</reference>
<accession>A0A0C9WX80</accession>
<proteinExistence type="predicted"/>
<dbReference type="OrthoDB" id="2677917at2759"/>
<sequence length="223" mass="24982">EQLVKEWNSPIYVFFKHTPSLETIKGRRVHVFECNAKSCMDKGNGWMVHRYLDTGDAKSTGNLRKHARGCWGEEVVTGADNTKNVRAAREALGKSKLVDGSIMAAFERVAKDRVTYSHRQHTSSEARYSLMKTGRPGYQIPSAETVSCNVKGVFVRVRQRIAHMLQEYDGALNFATDAWTSPNHKAYTAITIHFEHEGVLISMLLDLVEVAKSHSGVNLAEAF</sequence>